<dbReference type="InterPro" id="IPR011047">
    <property type="entry name" value="Quinoprotein_ADH-like_sf"/>
</dbReference>
<feature type="domain" description="Pyrrolo-quinoline quinone repeat" evidence="2">
    <location>
        <begin position="263"/>
        <end position="316"/>
    </location>
</feature>
<feature type="domain" description="Pyrrolo-quinoline quinone repeat" evidence="2">
    <location>
        <begin position="327"/>
        <end position="393"/>
    </location>
</feature>
<dbReference type="EMBL" id="PUIA01000069">
    <property type="protein sequence ID" value="PQO26106.1"/>
    <property type="molecule type" value="Genomic_DNA"/>
</dbReference>
<dbReference type="OrthoDB" id="244732at2"/>
<comment type="caution">
    <text evidence="3">The sequence shown here is derived from an EMBL/GenBank/DDBJ whole genome shotgun (WGS) entry which is preliminary data.</text>
</comment>
<accession>A0A2S8F1R2</accession>
<feature type="chain" id="PRO_5015406875" evidence="1">
    <location>
        <begin position="23"/>
        <end position="442"/>
    </location>
</feature>
<dbReference type="InterPro" id="IPR018391">
    <property type="entry name" value="PQQ_b-propeller_rpt"/>
</dbReference>
<keyword evidence="3" id="KW-0723">Serine/threonine-protein kinase</keyword>
<keyword evidence="3" id="KW-0418">Kinase</keyword>
<protein>
    <submittedName>
        <fullName evidence="3">Serine/threonine protein kinase</fullName>
    </submittedName>
</protein>
<reference evidence="3 4" key="1">
    <citation type="submission" date="2018-02" db="EMBL/GenBank/DDBJ databases">
        <title>Comparative genomes isolates from brazilian mangrove.</title>
        <authorList>
            <person name="Araujo J.E."/>
            <person name="Taketani R.G."/>
            <person name="Silva M.C.P."/>
            <person name="Loureco M.V."/>
            <person name="Andreote F.D."/>
        </authorList>
    </citation>
    <scope>NUCLEOTIDE SEQUENCE [LARGE SCALE GENOMIC DNA]</scope>
    <source>
        <strain evidence="3 4">HEX-2 MGV</strain>
    </source>
</reference>
<dbReference type="SUPFAM" id="SSF50998">
    <property type="entry name" value="Quinoprotein alcohol dehydrogenase-like"/>
    <property type="match status" value="1"/>
</dbReference>
<feature type="signal peptide" evidence="1">
    <location>
        <begin position="1"/>
        <end position="22"/>
    </location>
</feature>
<dbReference type="Gene3D" id="2.130.10.10">
    <property type="entry name" value="YVTN repeat-like/Quinoprotein amine dehydrogenase"/>
    <property type="match status" value="1"/>
</dbReference>
<dbReference type="PANTHER" id="PTHR34512">
    <property type="entry name" value="CELL SURFACE PROTEIN"/>
    <property type="match status" value="1"/>
</dbReference>
<evidence type="ECO:0000313" key="4">
    <source>
        <dbReference type="Proteomes" id="UP000240009"/>
    </source>
</evidence>
<dbReference type="Proteomes" id="UP000240009">
    <property type="component" value="Unassembled WGS sequence"/>
</dbReference>
<keyword evidence="1" id="KW-0732">Signal</keyword>
<name>A0A2S8F1R2_9BACT</name>
<evidence type="ECO:0000256" key="1">
    <source>
        <dbReference type="SAM" id="SignalP"/>
    </source>
</evidence>
<dbReference type="InterPro" id="IPR015943">
    <property type="entry name" value="WD40/YVTN_repeat-like_dom_sf"/>
</dbReference>
<evidence type="ECO:0000313" key="3">
    <source>
        <dbReference type="EMBL" id="PQO26106.1"/>
    </source>
</evidence>
<dbReference type="Gene3D" id="2.40.10.480">
    <property type="match status" value="2"/>
</dbReference>
<dbReference type="InterPro" id="IPR002372">
    <property type="entry name" value="PQQ_rpt_dom"/>
</dbReference>
<feature type="domain" description="Pyrrolo-quinoline quinone repeat" evidence="2">
    <location>
        <begin position="110"/>
        <end position="227"/>
    </location>
</feature>
<proteinExistence type="predicted"/>
<organism evidence="3 4">
    <name type="scientific">Blastopirellula marina</name>
    <dbReference type="NCBI Taxonomy" id="124"/>
    <lineage>
        <taxon>Bacteria</taxon>
        <taxon>Pseudomonadati</taxon>
        <taxon>Planctomycetota</taxon>
        <taxon>Planctomycetia</taxon>
        <taxon>Pirellulales</taxon>
        <taxon>Pirellulaceae</taxon>
        <taxon>Blastopirellula</taxon>
    </lineage>
</organism>
<evidence type="ECO:0000259" key="2">
    <source>
        <dbReference type="Pfam" id="PF13360"/>
    </source>
</evidence>
<dbReference type="Pfam" id="PF13360">
    <property type="entry name" value="PQQ_2"/>
    <property type="match status" value="3"/>
</dbReference>
<keyword evidence="3" id="KW-0808">Transferase</keyword>
<gene>
    <name evidence="3" type="ORF">C5Y96_21900</name>
</gene>
<dbReference type="SMART" id="SM00564">
    <property type="entry name" value="PQQ"/>
    <property type="match status" value="3"/>
</dbReference>
<sequence>MTTVRLLSLALVTGLLIGTASAESWPQFRGPSGDGIAPAKNVPLKWGADENVVWKTEIPGKGWSSPVLVGDKIWLTTAMVNLLSEEEKNERLKDAKPFQRDQSNLASDVDLKAVEVDYKTGKLLRTVDLFHVTDPLPVHLTNSYASPTPVAEGKFVYCYFGTYGACCIDTESAEVVWKNNDNALEYNVGPGSSPVVVGDLVILTCDGVNEQYITAVDKKTGKTAWKTARPPFRTDDGDRKKAYATPLVVEINGQTQVIIPGAQWVCAYDPQTGKELWRADHGSGFSNVPAPVFENGTVYICSGFMRPQLVAIRTDGEGDVTNSHIEWTFSRQVPTTPSPVIIDGRIYMVSDRGVATCVDAATGQEVWTSRMGGNYSASPTYANGRIYFCSESGMTTVIKPGDEYDVIAENDLGERIMANPIFLDGNLVIRTADNLYRIREEK</sequence>
<dbReference type="GO" id="GO:0004674">
    <property type="term" value="F:protein serine/threonine kinase activity"/>
    <property type="evidence" value="ECO:0007669"/>
    <property type="project" value="UniProtKB-KW"/>
</dbReference>
<dbReference type="AlphaFoldDB" id="A0A2S8F1R2"/>
<dbReference type="RefSeq" id="WP_105357854.1">
    <property type="nucleotide sequence ID" value="NZ_PUIA01000069.1"/>
</dbReference>
<dbReference type="PANTHER" id="PTHR34512:SF30">
    <property type="entry name" value="OUTER MEMBRANE PROTEIN ASSEMBLY FACTOR BAMB"/>
    <property type="match status" value="1"/>
</dbReference>